<dbReference type="SUPFAM" id="SSF46785">
    <property type="entry name" value="Winged helix' DNA-binding domain"/>
    <property type="match status" value="1"/>
</dbReference>
<dbReference type="InterPro" id="IPR036390">
    <property type="entry name" value="WH_DNA-bd_sf"/>
</dbReference>
<dbReference type="Pfam" id="PF01475">
    <property type="entry name" value="FUR"/>
    <property type="match status" value="1"/>
</dbReference>
<comment type="caution">
    <text evidence="7">The sequence shown here is derived from an EMBL/GenBank/DDBJ whole genome shotgun (WGS) entry which is preliminary data.</text>
</comment>
<dbReference type="InterPro" id="IPR036388">
    <property type="entry name" value="WH-like_DNA-bd_sf"/>
</dbReference>
<dbReference type="EMBL" id="SHKM01000002">
    <property type="protein sequence ID" value="RZT76660.1"/>
    <property type="molecule type" value="Genomic_DNA"/>
</dbReference>
<dbReference type="InterPro" id="IPR043135">
    <property type="entry name" value="Fur_C"/>
</dbReference>
<keyword evidence="6" id="KW-0804">Transcription</keyword>
<keyword evidence="3" id="KW-0862">Zinc</keyword>
<name>A0ABY0IN64_9RHOO</name>
<dbReference type="PANTHER" id="PTHR33202:SF7">
    <property type="entry name" value="FERRIC UPTAKE REGULATION PROTEIN"/>
    <property type="match status" value="1"/>
</dbReference>
<accession>A0ABY0IN64</accession>
<evidence type="ECO:0000256" key="1">
    <source>
        <dbReference type="ARBA" id="ARBA00007957"/>
    </source>
</evidence>
<organism evidence="7 8">
    <name type="scientific">Azospira oryzae</name>
    <dbReference type="NCBI Taxonomy" id="146939"/>
    <lineage>
        <taxon>Bacteria</taxon>
        <taxon>Pseudomonadati</taxon>
        <taxon>Pseudomonadota</taxon>
        <taxon>Betaproteobacteria</taxon>
        <taxon>Rhodocyclales</taxon>
        <taxon>Rhodocyclaceae</taxon>
        <taxon>Azospira</taxon>
    </lineage>
</organism>
<keyword evidence="5" id="KW-0238">DNA-binding</keyword>
<keyword evidence="4" id="KW-0805">Transcription regulation</keyword>
<dbReference type="Gene3D" id="3.30.1490.190">
    <property type="match status" value="1"/>
</dbReference>
<evidence type="ECO:0000256" key="6">
    <source>
        <dbReference type="ARBA" id="ARBA00023163"/>
    </source>
</evidence>
<dbReference type="InterPro" id="IPR002481">
    <property type="entry name" value="FUR"/>
</dbReference>
<dbReference type="PANTHER" id="PTHR33202">
    <property type="entry name" value="ZINC UPTAKE REGULATION PROTEIN"/>
    <property type="match status" value="1"/>
</dbReference>
<sequence>MTDSAAAPAVQAAAAIRAAGARVTPARVQVLALLRGAAGPLTHLEVEKALGPLAGDRVTLYRALDWLVSAGLAAKATDASRVFRYSATGPAAEHIAHAHFRCEACGRIFCLDAPPPAAPELPAGFRLARMEVDLHGQCPACAAAQP</sequence>
<reference evidence="7 8" key="1">
    <citation type="submission" date="2019-02" db="EMBL/GenBank/DDBJ databases">
        <title>Genomic Encyclopedia of Type Strains, Phase IV (KMG-IV): sequencing the most valuable type-strain genomes for metagenomic binning, comparative biology and taxonomic classification.</title>
        <authorList>
            <person name="Goeker M."/>
        </authorList>
    </citation>
    <scope>NUCLEOTIDE SEQUENCE [LARGE SCALE GENOMIC DNA]</scope>
    <source>
        <strain evidence="7 8">DSM 21223</strain>
    </source>
</reference>
<evidence type="ECO:0000256" key="4">
    <source>
        <dbReference type="ARBA" id="ARBA00023015"/>
    </source>
</evidence>
<evidence type="ECO:0000256" key="3">
    <source>
        <dbReference type="ARBA" id="ARBA00022833"/>
    </source>
</evidence>
<dbReference type="RefSeq" id="WP_130459767.1">
    <property type="nucleotide sequence ID" value="NZ_SHKM01000002.1"/>
</dbReference>
<evidence type="ECO:0000256" key="2">
    <source>
        <dbReference type="ARBA" id="ARBA00022491"/>
    </source>
</evidence>
<proteinExistence type="inferred from homology"/>
<keyword evidence="2" id="KW-0678">Repressor</keyword>
<dbReference type="Gene3D" id="1.10.10.10">
    <property type="entry name" value="Winged helix-like DNA-binding domain superfamily/Winged helix DNA-binding domain"/>
    <property type="match status" value="1"/>
</dbReference>
<evidence type="ECO:0000313" key="7">
    <source>
        <dbReference type="EMBL" id="RZT76660.1"/>
    </source>
</evidence>
<keyword evidence="8" id="KW-1185">Reference proteome</keyword>
<dbReference type="Proteomes" id="UP000292136">
    <property type="component" value="Unassembled WGS sequence"/>
</dbReference>
<evidence type="ECO:0000313" key="8">
    <source>
        <dbReference type="Proteomes" id="UP000292136"/>
    </source>
</evidence>
<comment type="similarity">
    <text evidence="1">Belongs to the Fur family.</text>
</comment>
<protein>
    <submittedName>
        <fullName evidence="7">Fur family ferric uptake transcriptional regulator</fullName>
    </submittedName>
</protein>
<evidence type="ECO:0000256" key="5">
    <source>
        <dbReference type="ARBA" id="ARBA00023125"/>
    </source>
</evidence>
<gene>
    <name evidence="7" type="ORF">EV678_2539</name>
</gene>